<dbReference type="SUPFAM" id="SSF53335">
    <property type="entry name" value="S-adenosyl-L-methionine-dependent methyltransferases"/>
    <property type="match status" value="1"/>
</dbReference>
<dbReference type="PANTHER" id="PTHR43542">
    <property type="entry name" value="METHYLTRANSFERASE"/>
    <property type="match status" value="1"/>
</dbReference>
<evidence type="ECO:0000256" key="3">
    <source>
        <dbReference type="PIRNR" id="PIRNR004553"/>
    </source>
</evidence>
<proteinExistence type="inferred from homology"/>
<dbReference type="GO" id="GO:0052913">
    <property type="term" value="F:16S rRNA (guanine(966)-N(2))-methyltransferase activity"/>
    <property type="evidence" value="ECO:0007669"/>
    <property type="project" value="UniProtKB-EC"/>
</dbReference>
<dbReference type="RefSeq" id="WP_114341364.1">
    <property type="nucleotide sequence ID" value="NZ_QFWQ01000004.1"/>
</dbReference>
<dbReference type="InterPro" id="IPR004398">
    <property type="entry name" value="RNA_MeTrfase_RsmD"/>
</dbReference>
<dbReference type="CDD" id="cd02440">
    <property type="entry name" value="AdoMet_MTases"/>
    <property type="match status" value="1"/>
</dbReference>
<keyword evidence="3" id="KW-0698">rRNA processing</keyword>
<organism evidence="4 5">
    <name type="scientific">Rhodanobacter denitrificans</name>
    <dbReference type="NCBI Taxonomy" id="666685"/>
    <lineage>
        <taxon>Bacteria</taxon>
        <taxon>Pseudomonadati</taxon>
        <taxon>Pseudomonadota</taxon>
        <taxon>Gammaproteobacteria</taxon>
        <taxon>Lysobacterales</taxon>
        <taxon>Rhodanobacteraceae</taxon>
        <taxon>Rhodanobacter</taxon>
    </lineage>
</organism>
<comment type="similarity">
    <text evidence="3">Belongs to the methyltransferase superfamily. RsmD family.</text>
</comment>
<comment type="catalytic activity">
    <reaction evidence="3">
        <text>guanosine(966) in 16S rRNA + S-adenosyl-L-methionine = N(2)-methylguanosine(966) in 16S rRNA + S-adenosyl-L-homocysteine + H(+)</text>
        <dbReference type="Rhea" id="RHEA:23548"/>
        <dbReference type="Rhea" id="RHEA-COMP:10211"/>
        <dbReference type="Rhea" id="RHEA-COMP:10212"/>
        <dbReference type="ChEBI" id="CHEBI:15378"/>
        <dbReference type="ChEBI" id="CHEBI:57856"/>
        <dbReference type="ChEBI" id="CHEBI:59789"/>
        <dbReference type="ChEBI" id="CHEBI:74269"/>
        <dbReference type="ChEBI" id="CHEBI:74481"/>
        <dbReference type="EC" id="2.1.1.171"/>
    </reaction>
</comment>
<dbReference type="EC" id="2.1.1.171" evidence="3"/>
<sequence>MNGGRKGAPGRVRIIGGSLRNSRLEVPDLAGLRPTPERVRETLFNWLAPVLDGARCLDLCAGTGALGIEALSRGAAGVQFVERDARAAQSLRANLARLKAPGGQVAELDAGLYLQGAGRRHDLVFLDPPFALDLWPTLARQLEQGGWLAAQAWIYVESPRGHVPALPPAWQPHREGHAGEVRFALYRRALPLS</sequence>
<dbReference type="EMBL" id="QFWQ01000004">
    <property type="protein sequence ID" value="RCS30352.1"/>
    <property type="molecule type" value="Genomic_DNA"/>
</dbReference>
<name>A0A368KEK7_9GAMM</name>
<dbReference type="InterPro" id="IPR029063">
    <property type="entry name" value="SAM-dependent_MTases_sf"/>
</dbReference>
<dbReference type="PIRSF" id="PIRSF004553">
    <property type="entry name" value="CHP00095"/>
    <property type="match status" value="1"/>
</dbReference>
<reference evidence="4 5" key="1">
    <citation type="submission" date="2018-05" db="EMBL/GenBank/DDBJ databases">
        <title>Draft genome sequence of Rhodanobacter denitrificans Yn1 isolated from gold copper mine.</title>
        <authorList>
            <person name="Yang N."/>
            <person name="Mazhar H.S."/>
            <person name="Rensing C."/>
        </authorList>
    </citation>
    <scope>NUCLEOTIDE SEQUENCE [LARGE SCALE GENOMIC DNA]</scope>
    <source>
        <strain evidence="4 5">Yn1</strain>
    </source>
</reference>
<dbReference type="Pfam" id="PF03602">
    <property type="entry name" value="Cons_hypoth95"/>
    <property type="match status" value="1"/>
</dbReference>
<dbReference type="PANTHER" id="PTHR43542:SF1">
    <property type="entry name" value="METHYLTRANSFERASE"/>
    <property type="match status" value="1"/>
</dbReference>
<protein>
    <recommendedName>
        <fullName evidence="3">Ribosomal RNA small subunit methyltransferase D</fullName>
        <ecNumber evidence="3">2.1.1.171</ecNumber>
    </recommendedName>
</protein>
<dbReference type="NCBIfam" id="TIGR00095">
    <property type="entry name" value="16S rRNA (guanine(966)-N(2))-methyltransferase RsmD"/>
    <property type="match status" value="1"/>
</dbReference>
<dbReference type="Gene3D" id="3.40.50.150">
    <property type="entry name" value="Vaccinia Virus protein VP39"/>
    <property type="match status" value="1"/>
</dbReference>
<keyword evidence="3" id="KW-0949">S-adenosyl-L-methionine</keyword>
<evidence type="ECO:0000256" key="1">
    <source>
        <dbReference type="ARBA" id="ARBA00022603"/>
    </source>
</evidence>
<keyword evidence="1 3" id="KW-0489">Methyltransferase</keyword>
<accession>A0A368KEK7</accession>
<dbReference type="Proteomes" id="UP000252387">
    <property type="component" value="Unassembled WGS sequence"/>
</dbReference>
<dbReference type="OrthoDB" id="9803017at2"/>
<keyword evidence="5" id="KW-1185">Reference proteome</keyword>
<gene>
    <name evidence="4" type="primary">rsmD</name>
    <name evidence="4" type="ORF">DEO45_05840</name>
</gene>
<evidence type="ECO:0000313" key="5">
    <source>
        <dbReference type="Proteomes" id="UP000252387"/>
    </source>
</evidence>
<evidence type="ECO:0000256" key="2">
    <source>
        <dbReference type="ARBA" id="ARBA00022679"/>
    </source>
</evidence>
<dbReference type="AlphaFoldDB" id="A0A368KEK7"/>
<evidence type="ECO:0000313" key="4">
    <source>
        <dbReference type="EMBL" id="RCS30352.1"/>
    </source>
</evidence>
<keyword evidence="2 3" id="KW-0808">Transferase</keyword>
<comment type="function">
    <text evidence="3">Specifically methylates the guanine in position 966 of 16S rRNA in the assembled 30S particle.</text>
</comment>
<comment type="caution">
    <text evidence="4">The sequence shown here is derived from an EMBL/GenBank/DDBJ whole genome shotgun (WGS) entry which is preliminary data.</text>
</comment>